<evidence type="ECO:0000256" key="5">
    <source>
        <dbReference type="ARBA" id="ARBA00054821"/>
    </source>
</evidence>
<evidence type="ECO:0000256" key="3">
    <source>
        <dbReference type="ARBA" id="ARBA00022884"/>
    </source>
</evidence>
<dbReference type="CDD" id="cd12226">
    <property type="entry name" value="RRM_NOL8"/>
    <property type="match status" value="1"/>
</dbReference>
<evidence type="ECO:0000256" key="8">
    <source>
        <dbReference type="PROSITE-ProRule" id="PRU00176"/>
    </source>
</evidence>
<dbReference type="SMART" id="SM00360">
    <property type="entry name" value="RRM"/>
    <property type="match status" value="1"/>
</dbReference>
<dbReference type="InterPro" id="IPR034138">
    <property type="entry name" value="NOP8_RRM"/>
</dbReference>
<feature type="compositionally biased region" description="Acidic residues" evidence="9">
    <location>
        <begin position="244"/>
        <end position="253"/>
    </location>
</feature>
<keyword evidence="3 8" id="KW-0694">RNA-binding</keyword>
<comment type="caution">
    <text evidence="11">The sequence shown here is derived from an EMBL/GenBank/DDBJ whole genome shotgun (WGS) entry which is preliminary data.</text>
</comment>
<dbReference type="GO" id="GO:0005730">
    <property type="term" value="C:nucleolus"/>
    <property type="evidence" value="ECO:0007669"/>
    <property type="project" value="UniProtKB-SubCell"/>
</dbReference>
<evidence type="ECO:0000256" key="2">
    <source>
        <dbReference type="ARBA" id="ARBA00022553"/>
    </source>
</evidence>
<dbReference type="InterPro" id="IPR035979">
    <property type="entry name" value="RBD_domain_sf"/>
</dbReference>
<name>A0A7J8B7G9_MOLMO</name>
<evidence type="ECO:0000313" key="12">
    <source>
        <dbReference type="Proteomes" id="UP000550707"/>
    </source>
</evidence>
<evidence type="ECO:0000256" key="7">
    <source>
        <dbReference type="ARBA" id="ARBA00068539"/>
    </source>
</evidence>
<comment type="subunit">
    <text evidence="6">Interacts with the GTP form of RRAGA, RRAGC and RRAGD. Interacts with NIP7. Interacts with DDX18; the interaction is RNA-dependent. Interacts with DDX47; the interaction is RNA-dependent.</text>
</comment>
<gene>
    <name evidence="11" type="ORF">HJG59_013173</name>
</gene>
<feature type="compositionally biased region" description="Acidic residues" evidence="9">
    <location>
        <begin position="194"/>
        <end position="203"/>
    </location>
</feature>
<reference evidence="11 12" key="1">
    <citation type="journal article" date="2020" name="Nature">
        <title>Six reference-quality genomes reveal evolution of bat adaptations.</title>
        <authorList>
            <person name="Jebb D."/>
            <person name="Huang Z."/>
            <person name="Pippel M."/>
            <person name="Hughes G.M."/>
            <person name="Lavrichenko K."/>
            <person name="Devanna P."/>
            <person name="Winkler S."/>
            <person name="Jermiin L.S."/>
            <person name="Skirmuntt E.C."/>
            <person name="Katzourakis A."/>
            <person name="Burkitt-Gray L."/>
            <person name="Ray D.A."/>
            <person name="Sullivan K.A.M."/>
            <person name="Roscito J.G."/>
            <person name="Kirilenko B.M."/>
            <person name="Davalos L.M."/>
            <person name="Corthals A.P."/>
            <person name="Power M.L."/>
            <person name="Jones G."/>
            <person name="Ransome R.D."/>
            <person name="Dechmann D.K.N."/>
            <person name="Locatelli A.G."/>
            <person name="Puechmaille S.J."/>
            <person name="Fedrigo O."/>
            <person name="Jarvis E.D."/>
            <person name="Hiller M."/>
            <person name="Vernes S.C."/>
            <person name="Myers E.W."/>
            <person name="Teeling E.C."/>
        </authorList>
    </citation>
    <scope>NUCLEOTIDE SEQUENCE [LARGE SCALE GENOMIC DNA]</scope>
    <source>
        <strain evidence="11">MMolMol1</strain>
        <tissue evidence="11">Muscle</tissue>
    </source>
</reference>
<evidence type="ECO:0000259" key="10">
    <source>
        <dbReference type="PROSITE" id="PS50102"/>
    </source>
</evidence>
<dbReference type="InterPro" id="IPR012677">
    <property type="entry name" value="Nucleotide-bd_a/b_plait_sf"/>
</dbReference>
<evidence type="ECO:0000256" key="4">
    <source>
        <dbReference type="ARBA" id="ARBA00023242"/>
    </source>
</evidence>
<evidence type="ECO:0000256" key="6">
    <source>
        <dbReference type="ARBA" id="ARBA00065066"/>
    </source>
</evidence>
<evidence type="ECO:0000313" key="11">
    <source>
        <dbReference type="EMBL" id="KAF6394787.1"/>
    </source>
</evidence>
<dbReference type="AlphaFoldDB" id="A0A7J8B7G9"/>
<dbReference type="Pfam" id="PF00076">
    <property type="entry name" value="RRM_1"/>
    <property type="match status" value="1"/>
</dbReference>
<dbReference type="GO" id="GO:0003723">
    <property type="term" value="F:RNA binding"/>
    <property type="evidence" value="ECO:0007669"/>
    <property type="project" value="UniProtKB-UniRule"/>
</dbReference>
<feature type="region of interest" description="Disordered" evidence="9">
    <location>
        <begin position="241"/>
        <end position="261"/>
    </location>
</feature>
<dbReference type="InterPro" id="IPR000504">
    <property type="entry name" value="RRM_dom"/>
</dbReference>
<organism evidence="11 12">
    <name type="scientific">Molossus molossus</name>
    <name type="common">Pallas' mastiff bat</name>
    <name type="synonym">Vespertilio molossus</name>
    <dbReference type="NCBI Taxonomy" id="27622"/>
    <lineage>
        <taxon>Eukaryota</taxon>
        <taxon>Metazoa</taxon>
        <taxon>Chordata</taxon>
        <taxon>Craniata</taxon>
        <taxon>Vertebrata</taxon>
        <taxon>Euteleostomi</taxon>
        <taxon>Mammalia</taxon>
        <taxon>Eutheria</taxon>
        <taxon>Laurasiatheria</taxon>
        <taxon>Chiroptera</taxon>
        <taxon>Yangochiroptera</taxon>
        <taxon>Molossidae</taxon>
        <taxon>Molossus</taxon>
    </lineage>
</organism>
<evidence type="ECO:0000256" key="9">
    <source>
        <dbReference type="SAM" id="MobiDB-lite"/>
    </source>
</evidence>
<dbReference type="PANTHER" id="PTHR48029">
    <property type="entry name" value="NUCLEOLAR PROTEIN 8"/>
    <property type="match status" value="1"/>
</dbReference>
<keyword evidence="12" id="KW-1185">Reference proteome</keyword>
<keyword evidence="4" id="KW-0539">Nucleus</keyword>
<accession>A0A7J8B7G9</accession>
<feature type="compositionally biased region" description="Basic and acidic residues" evidence="9">
    <location>
        <begin position="162"/>
        <end position="184"/>
    </location>
</feature>
<dbReference type="PROSITE" id="PS50102">
    <property type="entry name" value="RRM"/>
    <property type="match status" value="1"/>
</dbReference>
<dbReference type="FunFam" id="3.30.70.330:FF:000346">
    <property type="entry name" value="Nucleolar protein 8"/>
    <property type="match status" value="1"/>
</dbReference>
<dbReference type="EMBL" id="JACASF010000039">
    <property type="protein sequence ID" value="KAF6394787.1"/>
    <property type="molecule type" value="Genomic_DNA"/>
</dbReference>
<sequence>MPRLMKGNRETKRLFVGGLGQNISEVDLQTQFSRFGEVSDVEIITRKDDQGNPQKVFAYINVRIAETDLKKWMSVLNKTKWKGGTLQIQLAKESFLHRLAQEREEAKAKKEKSTIGNTNSLEKIGMVDFHMKAVPGTEVPGHKDGPPEDKRMHIIFGSDSESETKETSTWEQSHLAEKPVKEFLSRTSGKLFDSSDEESDAEDNSSRFRIKPQFEGRAGKKLMDLQSHFGTDDRFRMDSRFLESDSEEEQEEVDEKKTTENEELAAEKLKALNIVQSILHTNLSNSTSKGSVAAKKFKYGLYPVPLHILFLCHKCLLELHLKLGHFELAKASLKIYLPLTQ</sequence>
<proteinExistence type="predicted"/>
<feature type="region of interest" description="Disordered" evidence="9">
    <location>
        <begin position="135"/>
        <end position="213"/>
    </location>
</feature>
<dbReference type="Proteomes" id="UP000550707">
    <property type="component" value="Unassembled WGS sequence"/>
</dbReference>
<evidence type="ECO:0000256" key="1">
    <source>
        <dbReference type="ARBA" id="ARBA00004604"/>
    </source>
</evidence>
<dbReference type="PANTHER" id="PTHR48029:SF1">
    <property type="entry name" value="NUCLEOLAR PROTEIN 8"/>
    <property type="match status" value="1"/>
</dbReference>
<feature type="compositionally biased region" description="Basic and acidic residues" evidence="9">
    <location>
        <begin position="140"/>
        <end position="152"/>
    </location>
</feature>
<keyword evidence="2" id="KW-0597">Phosphoprotein</keyword>
<dbReference type="GO" id="GO:1902570">
    <property type="term" value="P:protein localization to nucleolus"/>
    <property type="evidence" value="ECO:0007669"/>
    <property type="project" value="TreeGrafter"/>
</dbReference>
<comment type="function">
    <text evidence="5">Plays an essential role in the survival of diffuse-type gastric cancer cells. Acts as a nucleolar anchoring protein for DDX47. May be involved in regulation of gene expression at the post-transcriptional level or in ribosome biogenesis in cancer cells.</text>
</comment>
<protein>
    <recommendedName>
        <fullName evidence="7">Nucleolar protein 8</fullName>
    </recommendedName>
</protein>
<dbReference type="Gene3D" id="3.30.70.330">
    <property type="match status" value="1"/>
</dbReference>
<comment type="subcellular location">
    <subcellularLocation>
        <location evidence="1">Nucleus</location>
        <location evidence="1">Nucleolus</location>
    </subcellularLocation>
</comment>
<dbReference type="SUPFAM" id="SSF54928">
    <property type="entry name" value="RNA-binding domain, RBD"/>
    <property type="match status" value="1"/>
</dbReference>
<feature type="domain" description="RRM" evidence="10">
    <location>
        <begin position="12"/>
        <end position="93"/>
    </location>
</feature>